<dbReference type="EMBL" id="JADIXZ010000003">
    <property type="protein sequence ID" value="MBK6300079.1"/>
    <property type="molecule type" value="Genomic_DNA"/>
</dbReference>
<evidence type="ECO:0000313" key="2">
    <source>
        <dbReference type="Proteomes" id="UP000718281"/>
    </source>
</evidence>
<protein>
    <recommendedName>
        <fullName evidence="3">Clp R domain-containing protein</fullName>
    </recommendedName>
</protein>
<dbReference type="AlphaFoldDB" id="A0A935CCI8"/>
<dbReference type="Proteomes" id="UP000718281">
    <property type="component" value="Unassembled WGS sequence"/>
</dbReference>
<comment type="caution">
    <text evidence="1">The sequence shown here is derived from an EMBL/GenBank/DDBJ whole genome shotgun (WGS) entry which is preliminary data.</text>
</comment>
<reference evidence="1 2" key="1">
    <citation type="submission" date="2020-10" db="EMBL/GenBank/DDBJ databases">
        <title>Connecting structure to function with the recovery of over 1000 high-quality activated sludge metagenome-assembled genomes encoding full-length rRNA genes using long-read sequencing.</title>
        <authorList>
            <person name="Singleton C.M."/>
            <person name="Petriglieri F."/>
            <person name="Kristensen J.M."/>
            <person name="Kirkegaard R.H."/>
            <person name="Michaelsen T.Y."/>
            <person name="Andersen M.H."/>
            <person name="Karst S.M."/>
            <person name="Dueholm M.S."/>
            <person name="Nielsen P.H."/>
            <person name="Albertsen M."/>
        </authorList>
    </citation>
    <scope>NUCLEOTIDE SEQUENCE [LARGE SCALE GENOMIC DNA]</scope>
    <source>
        <strain evidence="1">AalE_18-Q3-R2-46_BAT3C.188</strain>
    </source>
</reference>
<name>A0A935CCI8_9MICO</name>
<evidence type="ECO:0008006" key="3">
    <source>
        <dbReference type="Google" id="ProtNLM"/>
    </source>
</evidence>
<sequence length="48" mass="4959">MGLFNAGRDVRTINALLTGAEREARRGGDALPGPEHLLLSALDLADGG</sequence>
<proteinExistence type="predicted"/>
<evidence type="ECO:0000313" key="1">
    <source>
        <dbReference type="EMBL" id="MBK6300079.1"/>
    </source>
</evidence>
<organism evidence="1 2">
    <name type="scientific">Candidatus Phosphoribacter hodrii</name>
    <dbReference type="NCBI Taxonomy" id="2953743"/>
    <lineage>
        <taxon>Bacteria</taxon>
        <taxon>Bacillati</taxon>
        <taxon>Actinomycetota</taxon>
        <taxon>Actinomycetes</taxon>
        <taxon>Micrococcales</taxon>
        <taxon>Dermatophilaceae</taxon>
        <taxon>Candidatus Phosphoribacter</taxon>
    </lineage>
</organism>
<accession>A0A935CCI8</accession>
<gene>
    <name evidence="1" type="ORF">IPF40_03180</name>
</gene>